<evidence type="ECO:0000313" key="1">
    <source>
        <dbReference type="EMBL" id="KST70343.1"/>
    </source>
</evidence>
<protein>
    <submittedName>
        <fullName evidence="1">Uncharacterized protein</fullName>
    </submittedName>
</protein>
<accession>A0A0V8A0U1</accession>
<sequence>MLPVVPLIQASIFLSTTSRKQDSECPKPTKVYYLTVLPEISKQVIKLNPPARKIVIAVKPGDVAIPCGCNLKIYTCVSGKNLNITAEPSNLIQEFWVQNPLSHNVRLTITVYEH</sequence>
<name>A0A0V8A0U1_9CYAN</name>
<gene>
    <name evidence="1" type="ORF">BC008_44915</name>
</gene>
<proteinExistence type="predicted"/>
<reference evidence="1 2" key="1">
    <citation type="journal article" date="2015" name="Genome Announc.">
        <title>Draft Genome of the Euendolithic (true boring) Cyanobacterium Mastigocoleus testarum strain BC008.</title>
        <authorList>
            <person name="Guida B.S."/>
            <person name="Garcia-Pichel F."/>
        </authorList>
    </citation>
    <scope>NUCLEOTIDE SEQUENCE [LARGE SCALE GENOMIC DNA]</scope>
    <source>
        <strain evidence="1 2">BC008</strain>
    </source>
</reference>
<dbReference type="Proteomes" id="UP000053372">
    <property type="component" value="Unassembled WGS sequence"/>
</dbReference>
<comment type="caution">
    <text evidence="1">The sequence shown here is derived from an EMBL/GenBank/DDBJ whole genome shotgun (WGS) entry which is preliminary data.</text>
</comment>
<organism evidence="1 2">
    <name type="scientific">Mastigocoleus testarum BC008</name>
    <dbReference type="NCBI Taxonomy" id="371196"/>
    <lineage>
        <taxon>Bacteria</taxon>
        <taxon>Bacillati</taxon>
        <taxon>Cyanobacteriota</taxon>
        <taxon>Cyanophyceae</taxon>
        <taxon>Nostocales</taxon>
        <taxon>Hapalosiphonaceae</taxon>
        <taxon>Mastigocoleus</taxon>
    </lineage>
</organism>
<keyword evidence="2" id="KW-1185">Reference proteome</keyword>
<evidence type="ECO:0000313" key="2">
    <source>
        <dbReference type="Proteomes" id="UP000053372"/>
    </source>
</evidence>
<dbReference type="EMBL" id="LMTZ01000001">
    <property type="protein sequence ID" value="KST70343.1"/>
    <property type="molecule type" value="Genomic_DNA"/>
</dbReference>
<dbReference type="AlphaFoldDB" id="A0A0V8A0U1"/>